<evidence type="ECO:0000313" key="2">
    <source>
        <dbReference type="Proteomes" id="UP001233999"/>
    </source>
</evidence>
<feature type="non-terminal residue" evidence="1">
    <location>
        <position position="1"/>
    </location>
</feature>
<organism evidence="1 2">
    <name type="scientific">Diploptera punctata</name>
    <name type="common">Pacific beetle cockroach</name>
    <dbReference type="NCBI Taxonomy" id="6984"/>
    <lineage>
        <taxon>Eukaryota</taxon>
        <taxon>Metazoa</taxon>
        <taxon>Ecdysozoa</taxon>
        <taxon>Arthropoda</taxon>
        <taxon>Hexapoda</taxon>
        <taxon>Insecta</taxon>
        <taxon>Pterygota</taxon>
        <taxon>Neoptera</taxon>
        <taxon>Polyneoptera</taxon>
        <taxon>Dictyoptera</taxon>
        <taxon>Blattodea</taxon>
        <taxon>Blaberoidea</taxon>
        <taxon>Blaberidae</taxon>
        <taxon>Diplopterinae</taxon>
        <taxon>Diploptera</taxon>
    </lineage>
</organism>
<dbReference type="EMBL" id="JASPKZ010003427">
    <property type="protein sequence ID" value="KAJ9593580.1"/>
    <property type="molecule type" value="Genomic_DNA"/>
</dbReference>
<accession>A0AAD8A7G0</accession>
<proteinExistence type="predicted"/>
<name>A0AAD8A7G0_DIPPU</name>
<sequence length="75" mass="8889">YQLHKRVPRFRASCILFFQRLLNLDRHGTSKLQQLPGVDEPGIKRKIRKRRESSKNPGRFEILRYLGGRLSATQR</sequence>
<dbReference type="Proteomes" id="UP001233999">
    <property type="component" value="Unassembled WGS sequence"/>
</dbReference>
<reference evidence="1" key="1">
    <citation type="journal article" date="2023" name="IScience">
        <title>Live-bearing cockroach genome reveals convergent evolutionary mechanisms linked to viviparity in insects and beyond.</title>
        <authorList>
            <person name="Fouks B."/>
            <person name="Harrison M.C."/>
            <person name="Mikhailova A.A."/>
            <person name="Marchal E."/>
            <person name="English S."/>
            <person name="Carruthers M."/>
            <person name="Jennings E.C."/>
            <person name="Chiamaka E.L."/>
            <person name="Frigard R.A."/>
            <person name="Pippel M."/>
            <person name="Attardo G.M."/>
            <person name="Benoit J.B."/>
            <person name="Bornberg-Bauer E."/>
            <person name="Tobe S.S."/>
        </authorList>
    </citation>
    <scope>NUCLEOTIDE SEQUENCE</scope>
    <source>
        <strain evidence="1">Stay&amp;Tobe</strain>
    </source>
</reference>
<feature type="non-terminal residue" evidence="1">
    <location>
        <position position="75"/>
    </location>
</feature>
<keyword evidence="2" id="KW-1185">Reference proteome</keyword>
<protein>
    <submittedName>
        <fullName evidence="1">Uncharacterized protein</fullName>
    </submittedName>
</protein>
<comment type="caution">
    <text evidence="1">The sequence shown here is derived from an EMBL/GenBank/DDBJ whole genome shotgun (WGS) entry which is preliminary data.</text>
</comment>
<gene>
    <name evidence="1" type="ORF">L9F63_014871</name>
</gene>
<evidence type="ECO:0000313" key="1">
    <source>
        <dbReference type="EMBL" id="KAJ9593580.1"/>
    </source>
</evidence>
<dbReference type="AlphaFoldDB" id="A0AAD8A7G0"/>
<reference evidence="1" key="2">
    <citation type="submission" date="2023-05" db="EMBL/GenBank/DDBJ databases">
        <authorList>
            <person name="Fouks B."/>
        </authorList>
    </citation>
    <scope>NUCLEOTIDE SEQUENCE</scope>
    <source>
        <strain evidence="1">Stay&amp;Tobe</strain>
        <tissue evidence="1">Testes</tissue>
    </source>
</reference>